<feature type="domain" description="Cytochrome b5 heme-binding" evidence="2">
    <location>
        <begin position="104"/>
        <end position="176"/>
    </location>
</feature>
<dbReference type="EMBL" id="UFSZ01000001">
    <property type="protein sequence ID" value="SUV16569.1"/>
    <property type="molecule type" value="Genomic_DNA"/>
</dbReference>
<dbReference type="RefSeq" id="WP_024363300.1">
    <property type="nucleotide sequence ID" value="NZ_BJNS01000030.1"/>
</dbReference>
<evidence type="ECO:0000313" key="4">
    <source>
        <dbReference type="EMBL" id="SUV16569.1"/>
    </source>
</evidence>
<reference evidence="3 5" key="1">
    <citation type="submission" date="2017-03" db="EMBL/GenBank/DDBJ databases">
        <title>The whole genome sequencing and assembly of Lysinibacillus sphaericus DSM 28T strain.</title>
        <authorList>
            <person name="Lee Y.-J."/>
            <person name="Yi H."/>
            <person name="Bahn Y.-S."/>
            <person name="Kim J.F."/>
            <person name="Lee D.-W."/>
        </authorList>
    </citation>
    <scope>NUCLEOTIDE SEQUENCE [LARGE SCALE GENOMIC DNA]</scope>
    <source>
        <strain evidence="3 5">DSM 28</strain>
    </source>
</reference>
<dbReference type="InterPro" id="IPR001199">
    <property type="entry name" value="Cyt_B5-like_heme/steroid-bd"/>
</dbReference>
<evidence type="ECO:0000313" key="3">
    <source>
        <dbReference type="EMBL" id="AVK97522.1"/>
    </source>
</evidence>
<dbReference type="Gene3D" id="3.10.120.10">
    <property type="entry name" value="Cytochrome b5-like heme/steroid binding domain"/>
    <property type="match status" value="1"/>
</dbReference>
<dbReference type="SUPFAM" id="SSF55856">
    <property type="entry name" value="Cytochrome b5-like heme/steroid binding domain"/>
    <property type="match status" value="1"/>
</dbReference>
<evidence type="ECO:0000313" key="6">
    <source>
        <dbReference type="Proteomes" id="UP000255295"/>
    </source>
</evidence>
<accession>A0A2S0K2C3</accession>
<dbReference type="SMART" id="SM01117">
    <property type="entry name" value="Cyt-b5"/>
    <property type="match status" value="1"/>
</dbReference>
<evidence type="ECO:0000256" key="1">
    <source>
        <dbReference type="SAM" id="MobiDB-lite"/>
    </source>
</evidence>
<dbReference type="InterPro" id="IPR036400">
    <property type="entry name" value="Cyt_B5-like_heme/steroid_sf"/>
</dbReference>
<protein>
    <submittedName>
        <fullName evidence="3">Cytochrome b5</fullName>
    </submittedName>
</protein>
<evidence type="ECO:0000259" key="2">
    <source>
        <dbReference type="SMART" id="SM01117"/>
    </source>
</evidence>
<reference evidence="4 6" key="2">
    <citation type="submission" date="2018-06" db="EMBL/GenBank/DDBJ databases">
        <authorList>
            <consortium name="Pathogen Informatics"/>
            <person name="Doyle S."/>
        </authorList>
    </citation>
    <scope>NUCLEOTIDE SEQUENCE [LARGE SCALE GENOMIC DNA]</scope>
    <source>
        <strain evidence="4 6">NCTC10338</strain>
    </source>
</reference>
<dbReference type="EMBL" id="CP019980">
    <property type="protein sequence ID" value="AVK97522.1"/>
    <property type="molecule type" value="Genomic_DNA"/>
</dbReference>
<dbReference type="AlphaFoldDB" id="A0A2S0K2C3"/>
<dbReference type="Proteomes" id="UP000255295">
    <property type="component" value="Unassembled WGS sequence"/>
</dbReference>
<organism evidence="3 5">
    <name type="scientific">Lysinibacillus sphaericus</name>
    <name type="common">Bacillus sphaericus</name>
    <dbReference type="NCBI Taxonomy" id="1421"/>
    <lineage>
        <taxon>Bacteria</taxon>
        <taxon>Bacillati</taxon>
        <taxon>Bacillota</taxon>
        <taxon>Bacilli</taxon>
        <taxon>Bacillales</taxon>
        <taxon>Bacillaceae</taxon>
        <taxon>Lysinibacillus</taxon>
    </lineage>
</organism>
<proteinExistence type="predicted"/>
<evidence type="ECO:0000313" key="5">
    <source>
        <dbReference type="Proteomes" id="UP000238825"/>
    </source>
</evidence>
<feature type="region of interest" description="Disordered" evidence="1">
    <location>
        <begin position="77"/>
        <end position="96"/>
    </location>
</feature>
<dbReference type="Proteomes" id="UP000238825">
    <property type="component" value="Chromosome"/>
</dbReference>
<dbReference type="Pfam" id="PF00173">
    <property type="entry name" value="Cyt-b5"/>
    <property type="match status" value="1"/>
</dbReference>
<dbReference type="GeneID" id="48277546"/>
<name>A0A2S0K2C3_LYSSH</name>
<gene>
    <name evidence="3" type="ORF">LS41612_15190</name>
    <name evidence="4" type="ORF">NCTC10338_01649</name>
</gene>
<sequence>MQNIEMLRWQLNSLVSQVQQDIYTLSTTNQSSITPVILQRLWDTTSSIHFIGELLVNQALNCYQPISDNSQIISVNSTPKNTQVPPTTPQSPNQSIPHLNGRNFTIGELANFNGKNGNPAYVAVNGTVYDITNNRAWAAATHFGLLAGKEYSQEFASCHAGQQSILTTLPVVGRLYLE</sequence>